<dbReference type="InParanoid" id="A0A1V9Y291"/>
<feature type="region of interest" description="Disordered" evidence="1">
    <location>
        <begin position="56"/>
        <end position="94"/>
    </location>
</feature>
<evidence type="ECO:0000313" key="3">
    <source>
        <dbReference type="Proteomes" id="UP000192247"/>
    </source>
</evidence>
<evidence type="ECO:0000256" key="1">
    <source>
        <dbReference type="SAM" id="MobiDB-lite"/>
    </source>
</evidence>
<proteinExistence type="predicted"/>
<organism evidence="2 3">
    <name type="scientific">Tropilaelaps mercedesae</name>
    <dbReference type="NCBI Taxonomy" id="418985"/>
    <lineage>
        <taxon>Eukaryota</taxon>
        <taxon>Metazoa</taxon>
        <taxon>Ecdysozoa</taxon>
        <taxon>Arthropoda</taxon>
        <taxon>Chelicerata</taxon>
        <taxon>Arachnida</taxon>
        <taxon>Acari</taxon>
        <taxon>Parasitiformes</taxon>
        <taxon>Mesostigmata</taxon>
        <taxon>Gamasina</taxon>
        <taxon>Dermanyssoidea</taxon>
        <taxon>Laelapidae</taxon>
        <taxon>Tropilaelaps</taxon>
    </lineage>
</organism>
<evidence type="ECO:0000313" key="2">
    <source>
        <dbReference type="EMBL" id="OQR79830.1"/>
    </source>
</evidence>
<sequence length="94" mass="10533">MESKVEQAESLFTTSYQQKLFKVFQSALGSSTSSNASGGQYRRQVRFEPPDLFRIEEYFPPPSPGRRLAVSATARSSVDSEARLPELQRSDNSI</sequence>
<name>A0A1V9Y291_9ACAR</name>
<dbReference type="OrthoDB" id="2372305at2759"/>
<comment type="caution">
    <text evidence="2">The sequence shown here is derived from an EMBL/GenBank/DDBJ whole genome shotgun (WGS) entry which is preliminary data.</text>
</comment>
<feature type="compositionally biased region" description="Basic and acidic residues" evidence="1">
    <location>
        <begin position="78"/>
        <end position="94"/>
    </location>
</feature>
<protein>
    <submittedName>
        <fullName evidence="2">Protein cappuccino-like</fullName>
    </submittedName>
</protein>
<keyword evidence="3" id="KW-1185">Reference proteome</keyword>
<reference evidence="2 3" key="1">
    <citation type="journal article" date="2017" name="Gigascience">
        <title>Draft genome of the honey bee ectoparasitic mite, Tropilaelaps mercedesae, is shaped by the parasitic life history.</title>
        <authorList>
            <person name="Dong X."/>
            <person name="Armstrong S.D."/>
            <person name="Xia D."/>
            <person name="Makepeace B.L."/>
            <person name="Darby A.C."/>
            <person name="Kadowaki T."/>
        </authorList>
    </citation>
    <scope>NUCLEOTIDE SEQUENCE [LARGE SCALE GENOMIC DNA]</scope>
    <source>
        <strain evidence="2">Wuxi-XJTLU</strain>
    </source>
</reference>
<gene>
    <name evidence="2" type="ORF">BIW11_02498</name>
</gene>
<dbReference type="EMBL" id="MNPL01000639">
    <property type="protein sequence ID" value="OQR79830.1"/>
    <property type="molecule type" value="Genomic_DNA"/>
</dbReference>
<dbReference type="AlphaFoldDB" id="A0A1V9Y291"/>
<dbReference type="Proteomes" id="UP000192247">
    <property type="component" value="Unassembled WGS sequence"/>
</dbReference>
<accession>A0A1V9Y291</accession>